<dbReference type="RefSeq" id="WP_041960723.1">
    <property type="nucleotide sequence ID" value="NZ_JRPN01000051.1"/>
</dbReference>
<evidence type="ECO:0000313" key="2">
    <source>
        <dbReference type="Proteomes" id="UP000030377"/>
    </source>
</evidence>
<dbReference type="AlphaFoldDB" id="A0A0A3XG59"/>
<protein>
    <recommendedName>
        <fullName evidence="3">Transposase IS30-like HTH domain-containing protein</fullName>
    </recommendedName>
</protein>
<gene>
    <name evidence="1" type="ORF">MA20_45240</name>
</gene>
<evidence type="ECO:0008006" key="3">
    <source>
        <dbReference type="Google" id="ProtNLM"/>
    </source>
</evidence>
<dbReference type="Proteomes" id="UP000030377">
    <property type="component" value="Unassembled WGS sequence"/>
</dbReference>
<proteinExistence type="predicted"/>
<organism evidence="1 2">
    <name type="scientific">Bradyrhizobium japonicum</name>
    <dbReference type="NCBI Taxonomy" id="375"/>
    <lineage>
        <taxon>Bacteria</taxon>
        <taxon>Pseudomonadati</taxon>
        <taxon>Pseudomonadota</taxon>
        <taxon>Alphaproteobacteria</taxon>
        <taxon>Hyphomicrobiales</taxon>
        <taxon>Nitrobacteraceae</taxon>
        <taxon>Bradyrhizobium</taxon>
    </lineage>
</organism>
<sequence>MGRWKVSWTEQEVEKLKLLAGTMPLSLIAKELDRTTGAVLAKATAEKLTIIVHTRSGRA</sequence>
<evidence type="ECO:0000313" key="1">
    <source>
        <dbReference type="EMBL" id="KGT73295.1"/>
    </source>
</evidence>
<accession>A0A0A3XG59</accession>
<name>A0A0A3XG59_BRAJP</name>
<reference evidence="1 2" key="1">
    <citation type="submission" date="2014-09" db="EMBL/GenBank/DDBJ databases">
        <title>Draft genome of Bradyrhizobium japonicum Is-34.</title>
        <authorList>
            <person name="Tsurumaru H."/>
            <person name="Yamakawa T."/>
            <person name="Hashimoto S."/>
            <person name="Okizaki K."/>
            <person name="Kanesaki Y."/>
            <person name="Yoshikawa H."/>
            <person name="Yajima S."/>
        </authorList>
    </citation>
    <scope>NUCLEOTIDE SEQUENCE [LARGE SCALE GENOMIC DNA]</scope>
    <source>
        <strain evidence="1 2">Is-34</strain>
    </source>
</reference>
<dbReference type="EMBL" id="JRPN01000051">
    <property type="protein sequence ID" value="KGT73295.1"/>
    <property type="molecule type" value="Genomic_DNA"/>
</dbReference>
<comment type="caution">
    <text evidence="1">The sequence shown here is derived from an EMBL/GenBank/DDBJ whole genome shotgun (WGS) entry which is preliminary data.</text>
</comment>